<dbReference type="EMBL" id="JANUGX010000026">
    <property type="protein sequence ID" value="MCS0591344.1"/>
    <property type="molecule type" value="Genomic_DNA"/>
</dbReference>
<dbReference type="Proteomes" id="UP001205560">
    <property type="component" value="Unassembled WGS sequence"/>
</dbReference>
<sequence>MNEATFQAFATHSMKFVCSELNKKMTMHVSSANEQSPVDGNGRPYDVGILLDDAHLVGIEFKICEYGRFPSWHKGQHETYVGLTGGSSMALPLYYAYNVLDGIQLNQLYNSDEFIPLLEGTNVSKPADLPGPRPSIADHENMYDWLLAILSDPLRRGRNGWTTISTLNQWDLSKGKTMALEDMLQGFPDIIWLLVTVHNGLRISWALTSSEMREHVERLRATWKQRNLRSVKTDGLRQAYLELVEENNNYLRAVWAEVVS</sequence>
<feature type="non-terminal residue" evidence="1">
    <location>
        <position position="260"/>
    </location>
</feature>
<keyword evidence="2" id="KW-1185">Reference proteome</keyword>
<organism evidence="1 2">
    <name type="scientific">Massilia norwichensis</name>
    <dbReference type="NCBI Taxonomy" id="1442366"/>
    <lineage>
        <taxon>Bacteria</taxon>
        <taxon>Pseudomonadati</taxon>
        <taxon>Pseudomonadota</taxon>
        <taxon>Betaproteobacteria</taxon>
        <taxon>Burkholderiales</taxon>
        <taxon>Oxalobacteraceae</taxon>
        <taxon>Telluria group</taxon>
        <taxon>Massilia</taxon>
    </lineage>
</organism>
<proteinExistence type="predicted"/>
<reference evidence="1 2" key="1">
    <citation type="submission" date="2022-08" db="EMBL/GenBank/DDBJ databases">
        <title>Reclassification of Massilia species as members of the genera Telluria, Duganella, Pseudoduganella, Mokoshia gen. nov. and Zemynaea gen. nov. using orthogonal and non-orthogonal genome-based approaches.</title>
        <authorList>
            <person name="Bowman J.P."/>
        </authorList>
    </citation>
    <scope>NUCLEOTIDE SEQUENCE [LARGE SCALE GENOMIC DNA]</scope>
    <source>
        <strain evidence="1 2">LMG 28164</strain>
    </source>
</reference>
<gene>
    <name evidence="1" type="ORF">NX782_19320</name>
</gene>
<name>A0ABT2AAX5_9BURK</name>
<dbReference type="RefSeq" id="WP_258847114.1">
    <property type="nucleotide sequence ID" value="NZ_JANUGX010000026.1"/>
</dbReference>
<protein>
    <submittedName>
        <fullName evidence="1">Uncharacterized protein</fullName>
    </submittedName>
</protein>
<evidence type="ECO:0000313" key="1">
    <source>
        <dbReference type="EMBL" id="MCS0591344.1"/>
    </source>
</evidence>
<accession>A0ABT2AAX5</accession>
<evidence type="ECO:0000313" key="2">
    <source>
        <dbReference type="Proteomes" id="UP001205560"/>
    </source>
</evidence>
<comment type="caution">
    <text evidence="1">The sequence shown here is derived from an EMBL/GenBank/DDBJ whole genome shotgun (WGS) entry which is preliminary data.</text>
</comment>